<proteinExistence type="predicted"/>
<feature type="compositionally biased region" description="Basic residues" evidence="1">
    <location>
        <begin position="116"/>
        <end position="127"/>
    </location>
</feature>
<dbReference type="VEuPathDB" id="FungiDB:P168DRAFT_284908"/>
<dbReference type="Proteomes" id="UP000234254">
    <property type="component" value="Unassembled WGS sequence"/>
</dbReference>
<evidence type="ECO:0000313" key="3">
    <source>
        <dbReference type="Proteomes" id="UP000234254"/>
    </source>
</evidence>
<accession>A0A2I1CT01</accession>
<dbReference type="EMBL" id="MSFM01000013">
    <property type="protein sequence ID" value="PKY00741.1"/>
    <property type="molecule type" value="Genomic_DNA"/>
</dbReference>
<name>A0A2I1CT01_ASPC2</name>
<dbReference type="RefSeq" id="XP_024689335.1">
    <property type="nucleotide sequence ID" value="XM_024836168.1"/>
</dbReference>
<evidence type="ECO:0000256" key="1">
    <source>
        <dbReference type="SAM" id="MobiDB-lite"/>
    </source>
</evidence>
<keyword evidence="3" id="KW-1185">Reference proteome</keyword>
<evidence type="ECO:0000313" key="2">
    <source>
        <dbReference type="EMBL" id="PKY00741.1"/>
    </source>
</evidence>
<comment type="caution">
    <text evidence="2">The sequence shown here is derived from an EMBL/GenBank/DDBJ whole genome shotgun (WGS) entry which is preliminary data.</text>
</comment>
<feature type="region of interest" description="Disordered" evidence="1">
    <location>
        <begin position="106"/>
        <end position="134"/>
    </location>
</feature>
<organism evidence="2 3">
    <name type="scientific">Aspergillus campestris (strain IBT 28561)</name>
    <dbReference type="NCBI Taxonomy" id="1392248"/>
    <lineage>
        <taxon>Eukaryota</taxon>
        <taxon>Fungi</taxon>
        <taxon>Dikarya</taxon>
        <taxon>Ascomycota</taxon>
        <taxon>Pezizomycotina</taxon>
        <taxon>Eurotiomycetes</taxon>
        <taxon>Eurotiomycetidae</taxon>
        <taxon>Eurotiales</taxon>
        <taxon>Aspergillaceae</taxon>
        <taxon>Aspergillus</taxon>
        <taxon>Aspergillus subgen. Circumdati</taxon>
    </lineage>
</organism>
<dbReference type="AlphaFoldDB" id="A0A2I1CT01"/>
<sequence length="313" mass="34831">MHQPELTASAHVGGLEEVCTRPASCPTKRVHGSWDINRSDPNTCTSSPVALGKTKAQTSRLTGYHEWDAGERSHGDSCWAACDARGSTRENNGNHTTGRDVRVAGCQHGGYSRPGTIRHLKPPRRSRSNCSPRGREYTPTAIFAALPTRVDCVRHRSYFGNEHGPLSQDGGRLENGWCLPEAVRVSLGAPRQLLGKLMVTDDPERRVKWTDIEEEGGWAAQSFSDVRQNRIYHPSVGRYQASTPREAVARDRTMEVLLMRATYLGSTYTYADYNNSSSTGGKPGEVDRLLHQEFVPSSKYSMLDSDTMYYRHC</sequence>
<dbReference type="GeneID" id="36543692"/>
<reference evidence="2" key="1">
    <citation type="submission" date="2016-12" db="EMBL/GenBank/DDBJ databases">
        <title>The genomes of Aspergillus section Nigri reveals drivers in fungal speciation.</title>
        <authorList>
            <consortium name="DOE Joint Genome Institute"/>
            <person name="Vesth T.C."/>
            <person name="Nybo J."/>
            <person name="Theobald S."/>
            <person name="Brandl J."/>
            <person name="Frisvad J.C."/>
            <person name="Nielsen K.F."/>
            <person name="Lyhne E.K."/>
            <person name="Kogle M.E."/>
            <person name="Kuo A."/>
            <person name="Riley R."/>
            <person name="Clum A."/>
            <person name="Nolan M."/>
            <person name="Lipzen A."/>
            <person name="Salamov A."/>
            <person name="Henrissat B."/>
            <person name="Wiebenga A."/>
            <person name="De vries R.P."/>
            <person name="Grigoriev I.V."/>
            <person name="Mortensen U.H."/>
            <person name="Andersen M.R."/>
            <person name="Baker S.E."/>
        </authorList>
    </citation>
    <scope>NUCLEOTIDE SEQUENCE</scope>
    <source>
        <strain evidence="2">IBT 28561</strain>
    </source>
</reference>
<gene>
    <name evidence="2" type="ORF">P168DRAFT_284908</name>
</gene>
<protein>
    <submittedName>
        <fullName evidence="2">Uncharacterized protein</fullName>
    </submittedName>
</protein>